<accession>A0A9D4RZC2</accession>
<reference evidence="1" key="1">
    <citation type="journal article" date="2019" name="bioRxiv">
        <title>The Genome of the Zebra Mussel, Dreissena polymorpha: A Resource for Invasive Species Research.</title>
        <authorList>
            <person name="McCartney M.A."/>
            <person name="Auch B."/>
            <person name="Kono T."/>
            <person name="Mallez S."/>
            <person name="Zhang Y."/>
            <person name="Obille A."/>
            <person name="Becker A."/>
            <person name="Abrahante J.E."/>
            <person name="Garbe J."/>
            <person name="Badalamenti J.P."/>
            <person name="Herman A."/>
            <person name="Mangelson H."/>
            <person name="Liachko I."/>
            <person name="Sullivan S."/>
            <person name="Sone E.D."/>
            <person name="Koren S."/>
            <person name="Silverstein K.A.T."/>
            <person name="Beckman K.B."/>
            <person name="Gohl D.M."/>
        </authorList>
    </citation>
    <scope>NUCLEOTIDE SEQUENCE</scope>
    <source>
        <strain evidence="1">Duluth1</strain>
        <tissue evidence="1">Whole animal</tissue>
    </source>
</reference>
<evidence type="ECO:0000313" key="2">
    <source>
        <dbReference type="Proteomes" id="UP000828390"/>
    </source>
</evidence>
<proteinExistence type="predicted"/>
<dbReference type="SUPFAM" id="SSF56784">
    <property type="entry name" value="HAD-like"/>
    <property type="match status" value="1"/>
</dbReference>
<sequence length="95" mass="10994">MSRRRISREVGVALLATAMQKKGIKLVAVDFDQTLINFHSGGVWKDSVDKLVPSVRQCIRDLIQTCLDRDINVCIVTFFMQSWVIKELLQKLFRR</sequence>
<protein>
    <submittedName>
        <fullName evidence="1">Uncharacterized protein</fullName>
    </submittedName>
</protein>
<dbReference type="EMBL" id="JAIWYP010000001">
    <property type="protein sequence ID" value="KAH3886531.1"/>
    <property type="molecule type" value="Genomic_DNA"/>
</dbReference>
<dbReference type="AlphaFoldDB" id="A0A9D4RZC2"/>
<organism evidence="1 2">
    <name type="scientific">Dreissena polymorpha</name>
    <name type="common">Zebra mussel</name>
    <name type="synonym">Mytilus polymorpha</name>
    <dbReference type="NCBI Taxonomy" id="45954"/>
    <lineage>
        <taxon>Eukaryota</taxon>
        <taxon>Metazoa</taxon>
        <taxon>Spiralia</taxon>
        <taxon>Lophotrochozoa</taxon>
        <taxon>Mollusca</taxon>
        <taxon>Bivalvia</taxon>
        <taxon>Autobranchia</taxon>
        <taxon>Heteroconchia</taxon>
        <taxon>Euheterodonta</taxon>
        <taxon>Imparidentia</taxon>
        <taxon>Neoheterodontei</taxon>
        <taxon>Myida</taxon>
        <taxon>Dreissenoidea</taxon>
        <taxon>Dreissenidae</taxon>
        <taxon>Dreissena</taxon>
    </lineage>
</organism>
<keyword evidence="2" id="KW-1185">Reference proteome</keyword>
<dbReference type="InterPro" id="IPR036412">
    <property type="entry name" value="HAD-like_sf"/>
</dbReference>
<comment type="caution">
    <text evidence="1">The sequence shown here is derived from an EMBL/GenBank/DDBJ whole genome shotgun (WGS) entry which is preliminary data.</text>
</comment>
<dbReference type="Proteomes" id="UP000828390">
    <property type="component" value="Unassembled WGS sequence"/>
</dbReference>
<reference evidence="1" key="2">
    <citation type="submission" date="2020-11" db="EMBL/GenBank/DDBJ databases">
        <authorList>
            <person name="McCartney M.A."/>
            <person name="Auch B."/>
            <person name="Kono T."/>
            <person name="Mallez S."/>
            <person name="Becker A."/>
            <person name="Gohl D.M."/>
            <person name="Silverstein K.A.T."/>
            <person name="Koren S."/>
            <person name="Bechman K.B."/>
            <person name="Herman A."/>
            <person name="Abrahante J.E."/>
            <person name="Garbe J."/>
        </authorList>
    </citation>
    <scope>NUCLEOTIDE SEQUENCE</scope>
    <source>
        <strain evidence="1">Duluth1</strain>
        <tissue evidence="1">Whole animal</tissue>
    </source>
</reference>
<gene>
    <name evidence="1" type="ORF">DPMN_010542</name>
</gene>
<name>A0A9D4RZC2_DREPO</name>
<evidence type="ECO:0000313" key="1">
    <source>
        <dbReference type="EMBL" id="KAH3886531.1"/>
    </source>
</evidence>